<accession>A0AAJ6YBD3</accession>
<dbReference type="PANTHER" id="PTHR11106:SF27">
    <property type="entry name" value="MACRO DOMAIN-CONTAINING PROTEIN"/>
    <property type="match status" value="1"/>
</dbReference>
<dbReference type="GeneID" id="105359350"/>
<dbReference type="SUPFAM" id="SSF52949">
    <property type="entry name" value="Macro domain-like"/>
    <property type="match status" value="1"/>
</dbReference>
<dbReference type="AlphaFoldDB" id="A0AAJ6YBD3"/>
<gene>
    <name evidence="3" type="primary">LOC105359350</name>
</gene>
<dbReference type="RefSeq" id="XP_011494234.1">
    <property type="nucleotide sequence ID" value="XM_011495932.1"/>
</dbReference>
<dbReference type="SMART" id="SM00506">
    <property type="entry name" value="A1pp"/>
    <property type="match status" value="1"/>
</dbReference>
<dbReference type="GO" id="GO:0140291">
    <property type="term" value="P:peptidyl-glutamate ADP-deribosylation"/>
    <property type="evidence" value="ECO:0007669"/>
    <property type="project" value="TreeGrafter"/>
</dbReference>
<dbReference type="GO" id="GO:0140293">
    <property type="term" value="F:ADP-ribosylglutamate hydrolase activity"/>
    <property type="evidence" value="ECO:0007669"/>
    <property type="project" value="TreeGrafter"/>
</dbReference>
<dbReference type="GO" id="GO:0005654">
    <property type="term" value="C:nucleoplasm"/>
    <property type="evidence" value="ECO:0007669"/>
    <property type="project" value="TreeGrafter"/>
</dbReference>
<dbReference type="InterPro" id="IPR043472">
    <property type="entry name" value="Macro_dom-like"/>
</dbReference>
<dbReference type="PROSITE" id="PS51154">
    <property type="entry name" value="MACRO"/>
    <property type="match status" value="1"/>
</dbReference>
<evidence type="ECO:0000259" key="1">
    <source>
        <dbReference type="PROSITE" id="PS51154"/>
    </source>
</evidence>
<keyword evidence="2" id="KW-1185">Reference proteome</keyword>
<organism evidence="2 3">
    <name type="scientific">Ceratosolen solmsi marchali</name>
    <dbReference type="NCBI Taxonomy" id="326594"/>
    <lineage>
        <taxon>Eukaryota</taxon>
        <taxon>Metazoa</taxon>
        <taxon>Ecdysozoa</taxon>
        <taxon>Arthropoda</taxon>
        <taxon>Hexapoda</taxon>
        <taxon>Insecta</taxon>
        <taxon>Pterygota</taxon>
        <taxon>Neoptera</taxon>
        <taxon>Endopterygota</taxon>
        <taxon>Hymenoptera</taxon>
        <taxon>Apocrita</taxon>
        <taxon>Proctotrupomorpha</taxon>
        <taxon>Chalcidoidea</taxon>
        <taxon>Agaonidae</taxon>
        <taxon>Agaoninae</taxon>
        <taxon>Ceratosolen</taxon>
    </lineage>
</organism>
<feature type="domain" description="Macro" evidence="1">
    <location>
        <begin position="96"/>
        <end position="271"/>
    </location>
</feature>
<dbReference type="CDD" id="cd02908">
    <property type="entry name" value="Macro_OAADPr_deacetylase"/>
    <property type="match status" value="1"/>
</dbReference>
<dbReference type="GO" id="GO:0006974">
    <property type="term" value="P:DNA damage response"/>
    <property type="evidence" value="ECO:0007669"/>
    <property type="project" value="TreeGrafter"/>
</dbReference>
<dbReference type="GO" id="GO:0042278">
    <property type="term" value="P:purine nucleoside metabolic process"/>
    <property type="evidence" value="ECO:0007669"/>
    <property type="project" value="TreeGrafter"/>
</dbReference>
<proteinExistence type="predicted"/>
<dbReference type="PANTHER" id="PTHR11106">
    <property type="entry name" value="GANGLIOSIDE INDUCED DIFFERENTIATION ASSOCIATED PROTEIN 2-RELATED"/>
    <property type="match status" value="1"/>
</dbReference>
<dbReference type="Gene3D" id="3.40.220.10">
    <property type="entry name" value="Leucine Aminopeptidase, subunit E, domain 1"/>
    <property type="match status" value="1"/>
</dbReference>
<dbReference type="Pfam" id="PF01661">
    <property type="entry name" value="Macro"/>
    <property type="match status" value="1"/>
</dbReference>
<evidence type="ECO:0000313" key="3">
    <source>
        <dbReference type="RefSeq" id="XP_011494234.1"/>
    </source>
</evidence>
<reference evidence="3" key="1">
    <citation type="submission" date="2025-08" db="UniProtKB">
        <authorList>
            <consortium name="RefSeq"/>
        </authorList>
    </citation>
    <scope>IDENTIFICATION</scope>
</reference>
<dbReference type="Proteomes" id="UP000695007">
    <property type="component" value="Unplaced"/>
</dbReference>
<protein>
    <submittedName>
        <fullName evidence="3">O-acetyl-ADP-ribose deacetylase MACROD2-like isoform X1</fullName>
    </submittedName>
</protein>
<evidence type="ECO:0000313" key="2">
    <source>
        <dbReference type="Proteomes" id="UP000695007"/>
    </source>
</evidence>
<name>A0AAJ6YBD3_9HYME</name>
<dbReference type="InterPro" id="IPR002589">
    <property type="entry name" value="Macro_dom"/>
</dbReference>
<sequence>MTAKIALKSVAVYSIKRFLSFRNSFGLYINKRFFESRANNNRRMAFEAEKKKYLSMSLNERRQLYKGTPKTIEQILTWPDYFETHKLTMAKLSPEESVEKVSKGLADKISIWGGDICQLEVDVIVNAANTFLCVGGGVDGAIHKAAGPYLQKECTTLGGCRIGEAKLTGGYRLPAKYVIQTVGPREEIPENLQDCYKNSLDLAQRNGLRSIAFPCIATGIYGYPPKAAATIALSTVKKFLLENPDIIHRVIFCLYMKNDIDIYEELLQKYYALE</sequence>
<dbReference type="KEGG" id="csol:105359350"/>